<dbReference type="Pfam" id="PF17885">
    <property type="entry name" value="Smoa_sbd"/>
    <property type="match status" value="1"/>
</dbReference>
<dbReference type="SUPFAM" id="SSF51905">
    <property type="entry name" value="FAD/NAD(P)-binding domain"/>
    <property type="match status" value="1"/>
</dbReference>
<name>A0A0C2JCI7_9ACTN</name>
<reference evidence="3" key="1">
    <citation type="journal article" date="2015" name="Chem. Biol.">
        <title>Structure, bioactivity, and resistance mechanism of streptomonomicin, an unusual lasso Peptide from an understudied halophilic actinomycete.</title>
        <authorList>
            <person name="Metelev M."/>
            <person name="Tietz J.I."/>
            <person name="Melby J.O."/>
            <person name="Blair P.M."/>
            <person name="Zhu L."/>
            <person name="Livnat I."/>
            <person name="Severinov K."/>
            <person name="Mitchell D.A."/>
        </authorList>
    </citation>
    <scope>NUCLEOTIDE SEQUENCE [LARGE SCALE GENOMIC DNA]</scope>
    <source>
        <strain evidence="3">YIM 90003</strain>
    </source>
</reference>
<keyword evidence="2" id="KW-0560">Oxidoreductase</keyword>
<evidence type="ECO:0000313" key="3">
    <source>
        <dbReference type="Proteomes" id="UP000031675"/>
    </source>
</evidence>
<dbReference type="RefSeq" id="WP_040272470.1">
    <property type="nucleotide sequence ID" value="NZ_JROO01000015.1"/>
</dbReference>
<accession>A0A0C2JCI7</accession>
<sequence length="411" mass="45607">MADIGIIGSGVAGLHLGLFLRQHDIPVTIYSDRSPQQIAESRLPNTVAHHHATLERERALGVEHWDPQKYGYFANHHYLGGPRPLAFRGDLRAPARALDYRIYLPTLIEDFRERGGGFELRPIKPENVVDLSSRHDIVIVASGGTGLSAMFPKRAAASPYELPQRRLCAALFHGVDHPDPKGMSLSVSPGHGELLELPMYSFAGHVTALLFEGLPESELADPADADPGEDAEAFERLVLERVRTHFPGVYERISPAEFRLTRPEDVLRGGLVPTVREDYARLPNGKYALSLGDVHTVVDPIVGQGANSASYSAWVTGEAILEDHGFDARFCEKVARRRAERTLAAAEWTNLMLRRSAAPHVLELFSAMAEDPALAEEITDNFNRPERQWDILSTPERTRAYLRARGKEVQP</sequence>
<dbReference type="EMBL" id="JROO01000015">
    <property type="protein sequence ID" value="KIH99136.1"/>
    <property type="molecule type" value="Genomic_DNA"/>
</dbReference>
<dbReference type="Gene3D" id="6.10.250.650">
    <property type="match status" value="1"/>
</dbReference>
<dbReference type="GO" id="GO:0004497">
    <property type="term" value="F:monooxygenase activity"/>
    <property type="evidence" value="ECO:0007669"/>
    <property type="project" value="UniProtKB-KW"/>
</dbReference>
<dbReference type="Proteomes" id="UP000031675">
    <property type="component" value="Unassembled WGS sequence"/>
</dbReference>
<dbReference type="STRING" id="183763.LP52_09190"/>
<evidence type="ECO:0000259" key="1">
    <source>
        <dbReference type="Pfam" id="PF17885"/>
    </source>
</evidence>
<organism evidence="2 3">
    <name type="scientific">Streptomonospora alba</name>
    <dbReference type="NCBI Taxonomy" id="183763"/>
    <lineage>
        <taxon>Bacteria</taxon>
        <taxon>Bacillati</taxon>
        <taxon>Actinomycetota</taxon>
        <taxon>Actinomycetes</taxon>
        <taxon>Streptosporangiales</taxon>
        <taxon>Nocardiopsidaceae</taxon>
        <taxon>Streptomonospora</taxon>
    </lineage>
</organism>
<dbReference type="OrthoDB" id="3414915at2"/>
<dbReference type="Gene3D" id="3.30.9.40">
    <property type="match status" value="1"/>
</dbReference>
<keyword evidence="3" id="KW-1185">Reference proteome</keyword>
<proteinExistence type="predicted"/>
<gene>
    <name evidence="2" type="ORF">LP52_09190</name>
</gene>
<evidence type="ECO:0000313" key="2">
    <source>
        <dbReference type="EMBL" id="KIH99136.1"/>
    </source>
</evidence>
<dbReference type="AlphaFoldDB" id="A0A0C2JCI7"/>
<dbReference type="InterPro" id="IPR036188">
    <property type="entry name" value="FAD/NAD-bd_sf"/>
</dbReference>
<keyword evidence="2" id="KW-0503">Monooxygenase</keyword>
<dbReference type="InterPro" id="IPR041654">
    <property type="entry name" value="StyA_sbd"/>
</dbReference>
<dbReference type="Gene3D" id="3.50.50.60">
    <property type="entry name" value="FAD/NAD(P)-binding domain"/>
    <property type="match status" value="2"/>
</dbReference>
<comment type="caution">
    <text evidence="2">The sequence shown here is derived from an EMBL/GenBank/DDBJ whole genome shotgun (WGS) entry which is preliminary data.</text>
</comment>
<feature type="domain" description="Styrene monooxygenase StyA putative substrate binding" evidence="1">
    <location>
        <begin position="144"/>
        <end position="252"/>
    </location>
</feature>
<protein>
    <submittedName>
        <fullName evidence="2">Monooxygenase</fullName>
    </submittedName>
</protein>